<feature type="region of interest" description="Disordered" evidence="1">
    <location>
        <begin position="123"/>
        <end position="154"/>
    </location>
</feature>
<name>A0A060SSJ4_PYCCI</name>
<dbReference type="Proteomes" id="UP000029665">
    <property type="component" value="Unassembled WGS sequence"/>
</dbReference>
<gene>
    <name evidence="3" type="ORF">BN946_scf184912.g11</name>
</gene>
<evidence type="ECO:0000256" key="2">
    <source>
        <dbReference type="SAM" id="Phobius"/>
    </source>
</evidence>
<evidence type="ECO:0000313" key="4">
    <source>
        <dbReference type="Proteomes" id="UP000029665"/>
    </source>
</evidence>
<organism evidence="3 4">
    <name type="scientific">Pycnoporus cinnabarinus</name>
    <name type="common">Cinnabar-red polypore</name>
    <name type="synonym">Trametes cinnabarina</name>
    <dbReference type="NCBI Taxonomy" id="5643"/>
    <lineage>
        <taxon>Eukaryota</taxon>
        <taxon>Fungi</taxon>
        <taxon>Dikarya</taxon>
        <taxon>Basidiomycota</taxon>
        <taxon>Agaricomycotina</taxon>
        <taxon>Agaricomycetes</taxon>
        <taxon>Polyporales</taxon>
        <taxon>Polyporaceae</taxon>
        <taxon>Trametes</taxon>
    </lineage>
</organism>
<keyword evidence="2" id="KW-0472">Membrane</keyword>
<feature type="transmembrane region" description="Helical" evidence="2">
    <location>
        <begin position="81"/>
        <end position="105"/>
    </location>
</feature>
<evidence type="ECO:0008006" key="5">
    <source>
        <dbReference type="Google" id="ProtNLM"/>
    </source>
</evidence>
<dbReference type="AlphaFoldDB" id="A0A060SSJ4"/>
<comment type="caution">
    <text evidence="3">The sequence shown here is derived from an EMBL/GenBank/DDBJ whole genome shotgun (WGS) entry which is preliminary data.</text>
</comment>
<dbReference type="OrthoDB" id="2653987at2759"/>
<feature type="transmembrane region" description="Helical" evidence="2">
    <location>
        <begin position="229"/>
        <end position="249"/>
    </location>
</feature>
<accession>A0A060SSJ4</accession>
<dbReference type="OMA" id="GILTYSW"/>
<feature type="compositionally biased region" description="Polar residues" evidence="1">
    <location>
        <begin position="123"/>
        <end position="132"/>
    </location>
</feature>
<dbReference type="EMBL" id="CCBP010000457">
    <property type="protein sequence ID" value="CDO77512.1"/>
    <property type="molecule type" value="Genomic_DNA"/>
</dbReference>
<keyword evidence="2" id="KW-1133">Transmembrane helix</keyword>
<evidence type="ECO:0000313" key="3">
    <source>
        <dbReference type="EMBL" id="CDO77512.1"/>
    </source>
</evidence>
<evidence type="ECO:0000256" key="1">
    <source>
        <dbReference type="SAM" id="MobiDB-lite"/>
    </source>
</evidence>
<proteinExistence type="predicted"/>
<protein>
    <recommendedName>
        <fullName evidence="5">Transmembrane protein</fullName>
    </recommendedName>
</protein>
<feature type="transmembrane region" description="Helical" evidence="2">
    <location>
        <begin position="255"/>
        <end position="274"/>
    </location>
</feature>
<keyword evidence="4" id="KW-1185">Reference proteome</keyword>
<feature type="transmembrane region" description="Helical" evidence="2">
    <location>
        <begin position="43"/>
        <end position="61"/>
    </location>
</feature>
<dbReference type="HOGENOM" id="CLU_065000_0_0_1"/>
<feature type="compositionally biased region" description="Polar residues" evidence="1">
    <location>
        <begin position="141"/>
        <end position="150"/>
    </location>
</feature>
<keyword evidence="2" id="KW-0812">Transmembrane</keyword>
<sequence length="275" mass="29654">MFNKSRTFAAVAPAAQLATSPEDAMKQALCSVVQVWLDRLQSMAVVTTFFVSIDSLLFSLTDSTRSADLKGWSKRDQVINASLGGAIIFHSCAAIVAYIGSYVMIRFRLINAEKAEESIEVRCTTTSSSRPSVETRRVKSSHQQSLSAASTGAPLSPTATVRDFPLEVFTDLRSLVDVHRVNPLSFLRRAVHREALPRKDDPEASAKDTAIAGLENILGVLTRAHNMSAAMAILGFILALLGILTYSWTAVPTSLGISASVCMGVCFIAALLAFR</sequence>
<reference evidence="3" key="1">
    <citation type="submission" date="2014-01" db="EMBL/GenBank/DDBJ databases">
        <title>The genome of the white-rot fungus Pycnoporus cinnabarinus: a basidiomycete model with a versatile arsenal for lignocellulosic biomass breakdown.</title>
        <authorList>
            <person name="Levasseur A."/>
            <person name="Lomascolo A."/>
            <person name="Ruiz-Duenas F.J."/>
            <person name="Uzan E."/>
            <person name="Piumi F."/>
            <person name="Kues U."/>
            <person name="Ram A.F.J."/>
            <person name="Murat C."/>
            <person name="Haon M."/>
            <person name="Benoit I."/>
            <person name="Arfi Y."/>
            <person name="Chevret D."/>
            <person name="Drula E."/>
            <person name="Kwon M.J."/>
            <person name="Gouret P."/>
            <person name="Lesage-Meessen L."/>
            <person name="Lombard V."/>
            <person name="Mariette J."/>
            <person name="Noirot C."/>
            <person name="Park J."/>
            <person name="Patyshakuliyeva A."/>
            <person name="Wieneger R.A.B."/>
            <person name="Wosten H.A.B."/>
            <person name="Martin F."/>
            <person name="Coutinho P.M."/>
            <person name="de Vries R."/>
            <person name="Martinez A.T."/>
            <person name="Klopp C."/>
            <person name="Pontarotti P."/>
            <person name="Henrissat B."/>
            <person name="Record E."/>
        </authorList>
    </citation>
    <scope>NUCLEOTIDE SEQUENCE [LARGE SCALE GENOMIC DNA]</scope>
    <source>
        <strain evidence="3">BRFM137</strain>
    </source>
</reference>